<dbReference type="PROSITE" id="PS50097">
    <property type="entry name" value="BTB"/>
    <property type="match status" value="1"/>
</dbReference>
<protein>
    <recommendedName>
        <fullName evidence="2">BTB domain-containing protein</fullName>
    </recommendedName>
</protein>
<feature type="compositionally biased region" description="Low complexity" evidence="1">
    <location>
        <begin position="84"/>
        <end position="96"/>
    </location>
</feature>
<dbReference type="Proteomes" id="UP001234581">
    <property type="component" value="Unassembled WGS sequence"/>
</dbReference>
<dbReference type="SUPFAM" id="SSF54695">
    <property type="entry name" value="POZ domain"/>
    <property type="match status" value="1"/>
</dbReference>
<comment type="caution">
    <text evidence="3">The sequence shown here is derived from an EMBL/GenBank/DDBJ whole genome shotgun (WGS) entry which is preliminary data.</text>
</comment>
<dbReference type="RefSeq" id="XP_058344458.1">
    <property type="nucleotide sequence ID" value="XM_058484959.1"/>
</dbReference>
<sequence>MSPEVLGNDTTLYPGVVQRPTDPILLGNHWRESGDPHGNGNTAFYSGRSSSSNKVTDVPWSTSNSHHPSSNRNNGQMMMMMENPPTSSSATSPSPSTKYDWRMQSLMLCRHIMTRGLVDGIGSDIAVHVPAWGKIYHLHRLILDQNPYFSMLLQGGFREATSDSVTLHFENSPYITKESFYFVLQQLYGKLSDPNIHHDNVRQILATCSFFQLEHMCELCVDFILRTMNEANVILYLDFADNHMVHGSDRILNAVFTFLCREAYSMDMDRVADIPITWLKKVIESDAFWVPTEYDRYRFAYRVLMKRYQILQQQNQHYNVATSADDLEDVSSNDEHQKRSSFASSPVSSSSSSSSTPSTTANTPASDDDDVIVVDVDEEEDGQEELLNNDLDVFVVIFTRLLHYVHMTFEELEQIRSDVNPFTADPLVPDSILKDALWQQIKMRSKIEGSSELDTTLGLTVSEKDASKTQKKTFLTIPTDDTTIYTGGSSPSSITTHQQQQQHQESKRKKTPVSNHDTECKKNEEKSYSLYPPFRFSVEFADFATLKYNVRVYSKTIFYAGSNWNMYIQKARSQRKGVPQLGVYLHRQSIPCGPCNHGSSEESRICTPGLSPFSCYADKRKVVRTWFKIYCPARGPKHTLTLFQSSPDNFSVLQSWGWRSTTLCADEALSSGMNAAAAAAAAATAADSGALLTTDNTTHLTDIHPSNDDTPIATTSIPATTNSNLRFSIVMGHV</sequence>
<dbReference type="AlphaFoldDB" id="A0AAD7V657"/>
<proteinExistence type="predicted"/>
<gene>
    <name evidence="3" type="ORF">O0I10_004910</name>
</gene>
<reference evidence="3 4" key="1">
    <citation type="submission" date="2023-03" db="EMBL/GenBank/DDBJ databases">
        <title>Genome sequence of Lichtheimia ornata CBS 291.66.</title>
        <authorList>
            <person name="Mohabir J.T."/>
            <person name="Shea T.P."/>
            <person name="Kurbessoian T."/>
            <person name="Berby B."/>
            <person name="Fontaine J."/>
            <person name="Livny J."/>
            <person name="Gnirke A."/>
            <person name="Stajich J.E."/>
            <person name="Cuomo C.A."/>
        </authorList>
    </citation>
    <scope>NUCLEOTIDE SEQUENCE [LARGE SCALE GENOMIC DNA]</scope>
    <source>
        <strain evidence="3">CBS 291.66</strain>
    </source>
</reference>
<feature type="region of interest" description="Disordered" evidence="1">
    <location>
        <begin position="327"/>
        <end position="370"/>
    </location>
</feature>
<feature type="compositionally biased region" description="Low complexity" evidence="1">
    <location>
        <begin position="61"/>
        <end position="74"/>
    </location>
</feature>
<dbReference type="PANTHER" id="PTHR47369">
    <property type="entry name" value="BTB/POZ DOMAIN-CONTAINING PROTEIN"/>
    <property type="match status" value="1"/>
</dbReference>
<feature type="region of interest" description="Disordered" evidence="1">
    <location>
        <begin position="25"/>
        <end position="96"/>
    </location>
</feature>
<keyword evidence="4" id="KW-1185">Reference proteome</keyword>
<dbReference type="Pfam" id="PF00651">
    <property type="entry name" value="BTB"/>
    <property type="match status" value="1"/>
</dbReference>
<name>A0AAD7V657_9FUNG</name>
<dbReference type="SMART" id="SM00225">
    <property type="entry name" value="BTB"/>
    <property type="match status" value="1"/>
</dbReference>
<feature type="domain" description="BTB" evidence="2">
    <location>
        <begin position="123"/>
        <end position="188"/>
    </location>
</feature>
<accession>A0AAD7V657</accession>
<dbReference type="GeneID" id="83212323"/>
<organism evidence="3 4">
    <name type="scientific">Lichtheimia ornata</name>
    <dbReference type="NCBI Taxonomy" id="688661"/>
    <lineage>
        <taxon>Eukaryota</taxon>
        <taxon>Fungi</taxon>
        <taxon>Fungi incertae sedis</taxon>
        <taxon>Mucoromycota</taxon>
        <taxon>Mucoromycotina</taxon>
        <taxon>Mucoromycetes</taxon>
        <taxon>Mucorales</taxon>
        <taxon>Lichtheimiaceae</taxon>
        <taxon>Lichtheimia</taxon>
    </lineage>
</organism>
<dbReference type="PANTHER" id="PTHR47369:SF1">
    <property type="entry name" value="BTB_POZ DOMAIN-CONTAINING PROTEIN"/>
    <property type="match status" value="1"/>
</dbReference>
<feature type="region of interest" description="Disordered" evidence="1">
    <location>
        <begin position="482"/>
        <end position="521"/>
    </location>
</feature>
<dbReference type="InterPro" id="IPR011333">
    <property type="entry name" value="SKP1/BTB/POZ_sf"/>
</dbReference>
<evidence type="ECO:0000259" key="2">
    <source>
        <dbReference type="PROSITE" id="PS50097"/>
    </source>
</evidence>
<feature type="compositionally biased region" description="Polar residues" evidence="1">
    <location>
        <begin position="39"/>
        <end position="55"/>
    </location>
</feature>
<dbReference type="EMBL" id="JARTCD010000018">
    <property type="protein sequence ID" value="KAJ8659545.1"/>
    <property type="molecule type" value="Genomic_DNA"/>
</dbReference>
<evidence type="ECO:0000313" key="4">
    <source>
        <dbReference type="Proteomes" id="UP001234581"/>
    </source>
</evidence>
<feature type="compositionally biased region" description="Low complexity" evidence="1">
    <location>
        <begin position="340"/>
        <end position="365"/>
    </location>
</feature>
<dbReference type="Gene3D" id="3.30.710.10">
    <property type="entry name" value="Potassium Channel Kv1.1, Chain A"/>
    <property type="match status" value="1"/>
</dbReference>
<feature type="region of interest" description="Disordered" evidence="1">
    <location>
        <begin position="1"/>
        <end position="20"/>
    </location>
</feature>
<evidence type="ECO:0000313" key="3">
    <source>
        <dbReference type="EMBL" id="KAJ8659545.1"/>
    </source>
</evidence>
<dbReference type="InterPro" id="IPR000210">
    <property type="entry name" value="BTB/POZ_dom"/>
</dbReference>
<evidence type="ECO:0000256" key="1">
    <source>
        <dbReference type="SAM" id="MobiDB-lite"/>
    </source>
</evidence>
<feature type="compositionally biased region" description="Polar residues" evidence="1">
    <location>
        <begin position="482"/>
        <end position="496"/>
    </location>
</feature>